<sequence>MNELVSVFGGVVGFIIALGFLLNTSYGKGFSKWIKFRKTVRFIRSYQRKIEKKLPTFELLPKADFSPYEVGLLPSAAEYKIEYPCSSETFQHCDGIHFFGVDASHNLIDICINEVQDNVATTWIFLKFNNGEEYRFPGDFDTRVSYIDREQSFYSSALQIKCLNPLRKWRISFNGLLQKSNSTSDKEGKDEELIHVRFSFIWLALSVGQELDVDFNPKELTRALLDASKNVEPEDLRCFQDMQNRYEQWGQLMGTCKIKGQDEQELYLWSCKTRILDNPMWSKETTFAKFYMYFKEGFPLKLEVLDIKDFLSSYTQAYTLLGLGGIEMISECDFKLPILQNKPTKINFSCETSGKIQNFAIEFTKQKEVIMVGPNLELSVTLQPFKVTTDDGYNGYGILHFGKSAESVIESFVNSPPLLLKETNLQEHTDKFVVLLTDNDSKNSLVSGGKGCSLGLLTSLAKERPLEFDVPKGFIISTAAFENHIKTNGSLSYAIKRLVDISGEKIEGDLKTECIRCVEEFQSVKMSDVLKEDIKNALFLQHTSIEDKRFSIRSSACGEDSEDLSAAGQMLTVLGARGLNNIVDAVVKCWSSKFGFEAVQYARQNGQPIRSPMAVVVQEMVPSEVSGVMFTVDPVTGDPSHPYITANFGLGETVVSALAEPDTIILTRNKVNSVSLKEVVIGSKKSQIHMKAGEGTEEKSLDSELSRSCLNEEWAVKIGSIGILVENCFCSPRDIEWAVYKNKLYLLQARPVTTLHTETDFELIHDQDTPLRSDNEFWTKANVGEVYLSATSPLGISIICAAHDVLSHRGQILREKMPLKNYCPFYFHMLPITHRHVTLSIIDILYNQNEKEISSRQKAFEVALFGRSIGTAEMHKAGVKKYGYTSKTKQWALTVFIFMFSFKIKSIIKETGEKLRQYKFPIETFVSVEKTFQGLLDQFPFYNSIVEAHGIVTYMASMYNLIVLTVLGRGKDEWDSQLYCDFATVLSSCSGVESANVPESLRDLAQSIVKNLGTSFSSLDVNNACKILSNDEGESGILFKEFLRRHGHRCIKEFDMHSKSWAMNPENLVSILQSMVIKLVDGFRQTCHQLGKLMVQEGMLPSCDLIFFLDLEEIKEIIDTRKPGLISKAVRRSRLQPQLEKLQFPEIMKGIPKPIVKEENVSKYSKSFTLKGIPVCQGKVKAVARVVTCIGEAPTIKNGDVLITQSTDIGWTPYFPLLSGVVTVLGGLISHGAVVAREYGLPCVVGVQEAMSAFKSGDVIILDGTNGTITKIESSEKN</sequence>
<evidence type="ECO:0000313" key="4">
    <source>
        <dbReference type="EMBL" id="KAG8192077.1"/>
    </source>
</evidence>
<dbReference type="PANTHER" id="PTHR43615">
    <property type="entry name" value="PHOSPHOENOLPYRUVATE SYNTHASE-RELATED"/>
    <property type="match status" value="1"/>
</dbReference>
<dbReference type="Gene3D" id="3.50.30.10">
    <property type="entry name" value="Phosphohistidine domain"/>
    <property type="match status" value="1"/>
</dbReference>
<keyword evidence="5" id="KW-1185">Reference proteome</keyword>
<evidence type="ECO:0008006" key="6">
    <source>
        <dbReference type="Google" id="ProtNLM"/>
    </source>
</evidence>
<dbReference type="PANTHER" id="PTHR43615:SF1">
    <property type="entry name" value="PPDK_N DOMAIN-CONTAINING PROTEIN"/>
    <property type="match status" value="1"/>
</dbReference>
<reference evidence="4 5" key="1">
    <citation type="journal article" date="2022" name="Nat. Ecol. Evol.">
        <title>A masculinizing supergene underlies an exaggerated male reproductive morph in a spider.</title>
        <authorList>
            <person name="Hendrickx F."/>
            <person name="De Corte Z."/>
            <person name="Sonet G."/>
            <person name="Van Belleghem S.M."/>
            <person name="Kostlbacher S."/>
            <person name="Vangestel C."/>
        </authorList>
    </citation>
    <scope>NUCLEOTIDE SEQUENCE [LARGE SCALE GENOMIC DNA]</scope>
    <source>
        <strain evidence="4">W744_W776</strain>
    </source>
</reference>
<feature type="domain" description="Pyruvate phosphate dikinase AMP/ATP-binding" evidence="3">
    <location>
        <begin position="448"/>
        <end position="760"/>
    </location>
</feature>
<dbReference type="EMBL" id="JAFNEN010000146">
    <property type="protein sequence ID" value="KAG8192077.1"/>
    <property type="molecule type" value="Genomic_DNA"/>
</dbReference>
<dbReference type="Gene3D" id="3.30.470.20">
    <property type="entry name" value="ATP-grasp fold, B domain"/>
    <property type="match status" value="1"/>
</dbReference>
<comment type="caution">
    <text evidence="4">The sequence shown here is derived from an EMBL/GenBank/DDBJ whole genome shotgun (WGS) entry which is preliminary data.</text>
</comment>
<dbReference type="InterPro" id="IPR013815">
    <property type="entry name" value="ATP_grasp_subdomain_1"/>
</dbReference>
<dbReference type="Pfam" id="PF00391">
    <property type="entry name" value="PEP-utilizers"/>
    <property type="match status" value="1"/>
</dbReference>
<dbReference type="InterPro" id="IPR008279">
    <property type="entry name" value="PEP-util_enz_mobile_dom"/>
</dbReference>
<comment type="similarity">
    <text evidence="1">Belongs to the PEP-utilizing enzyme family.</text>
</comment>
<dbReference type="InterPro" id="IPR002192">
    <property type="entry name" value="PPDK_AMP/ATP-bd"/>
</dbReference>
<dbReference type="Gene3D" id="3.30.1490.20">
    <property type="entry name" value="ATP-grasp fold, A domain"/>
    <property type="match status" value="1"/>
</dbReference>
<gene>
    <name evidence="4" type="ORF">JTE90_025340</name>
</gene>
<organism evidence="4 5">
    <name type="scientific">Oedothorax gibbosus</name>
    <dbReference type="NCBI Taxonomy" id="931172"/>
    <lineage>
        <taxon>Eukaryota</taxon>
        <taxon>Metazoa</taxon>
        <taxon>Ecdysozoa</taxon>
        <taxon>Arthropoda</taxon>
        <taxon>Chelicerata</taxon>
        <taxon>Arachnida</taxon>
        <taxon>Araneae</taxon>
        <taxon>Araneomorphae</taxon>
        <taxon>Entelegynae</taxon>
        <taxon>Araneoidea</taxon>
        <taxon>Linyphiidae</taxon>
        <taxon>Erigoninae</taxon>
        <taxon>Oedothorax</taxon>
    </lineage>
</organism>
<dbReference type="SUPFAM" id="SSF56059">
    <property type="entry name" value="Glutathione synthetase ATP-binding domain-like"/>
    <property type="match status" value="1"/>
</dbReference>
<protein>
    <recommendedName>
        <fullName evidence="6">Phosphoenolpyruvate synthase</fullName>
    </recommendedName>
</protein>
<evidence type="ECO:0000256" key="1">
    <source>
        <dbReference type="ARBA" id="ARBA00007837"/>
    </source>
</evidence>
<dbReference type="Proteomes" id="UP000827092">
    <property type="component" value="Unassembled WGS sequence"/>
</dbReference>
<dbReference type="AlphaFoldDB" id="A0AAV6V794"/>
<dbReference type="SUPFAM" id="SSF52009">
    <property type="entry name" value="Phosphohistidine domain"/>
    <property type="match status" value="1"/>
</dbReference>
<name>A0AAV6V794_9ARAC</name>
<evidence type="ECO:0000313" key="5">
    <source>
        <dbReference type="Proteomes" id="UP000827092"/>
    </source>
</evidence>
<evidence type="ECO:0000259" key="3">
    <source>
        <dbReference type="Pfam" id="PF01326"/>
    </source>
</evidence>
<dbReference type="InterPro" id="IPR051549">
    <property type="entry name" value="PEP_Utilizing_Enz"/>
</dbReference>
<dbReference type="InterPro" id="IPR036637">
    <property type="entry name" value="Phosphohistidine_dom_sf"/>
</dbReference>
<feature type="domain" description="PEP-utilising enzyme mobile" evidence="2">
    <location>
        <begin position="1196"/>
        <end position="1267"/>
    </location>
</feature>
<dbReference type="GO" id="GO:0016301">
    <property type="term" value="F:kinase activity"/>
    <property type="evidence" value="ECO:0007669"/>
    <property type="project" value="InterPro"/>
</dbReference>
<dbReference type="Pfam" id="PF01326">
    <property type="entry name" value="PPDK_N"/>
    <property type="match status" value="1"/>
</dbReference>
<dbReference type="GO" id="GO:0005524">
    <property type="term" value="F:ATP binding"/>
    <property type="evidence" value="ECO:0007669"/>
    <property type="project" value="InterPro"/>
</dbReference>
<evidence type="ECO:0000259" key="2">
    <source>
        <dbReference type="Pfam" id="PF00391"/>
    </source>
</evidence>
<accession>A0AAV6V794</accession>
<proteinExistence type="inferred from homology"/>